<dbReference type="EMBL" id="JANBUN010000954">
    <property type="protein sequence ID" value="KAJ2800409.1"/>
    <property type="molecule type" value="Genomic_DNA"/>
</dbReference>
<gene>
    <name evidence="1" type="primary">HTS1</name>
    <name evidence="1" type="ORF">H4R21_003187</name>
</gene>
<dbReference type="EC" id="6.1.1.21" evidence="1"/>
<evidence type="ECO:0000313" key="1">
    <source>
        <dbReference type="EMBL" id="KAJ2800409.1"/>
    </source>
</evidence>
<organism evidence="1 2">
    <name type="scientific">Coemansia helicoidea</name>
    <dbReference type="NCBI Taxonomy" id="1286919"/>
    <lineage>
        <taxon>Eukaryota</taxon>
        <taxon>Fungi</taxon>
        <taxon>Fungi incertae sedis</taxon>
        <taxon>Zoopagomycota</taxon>
        <taxon>Kickxellomycotina</taxon>
        <taxon>Kickxellomycetes</taxon>
        <taxon>Kickxellales</taxon>
        <taxon>Kickxellaceae</taxon>
        <taxon>Coemansia</taxon>
    </lineage>
</organism>
<protein>
    <submittedName>
        <fullName evidence="1">Cytoplasmic and mitochondrial histidine tRNA synthetase</fullName>
        <ecNumber evidence="1">6.1.1.21</ecNumber>
    </submittedName>
</protein>
<sequence>LWDNGIATEFAYKTNPRLATQYSACDADVIPWAVIIGKDELEKGVVLLKNMAEKDASQGNGAVIQRSEMVAELKKRLQA</sequence>
<comment type="caution">
    <text evidence="1">The sequence shown here is derived from an EMBL/GenBank/DDBJ whole genome shotgun (WGS) entry which is preliminary data.</text>
</comment>
<feature type="non-terminal residue" evidence="1">
    <location>
        <position position="1"/>
    </location>
</feature>
<reference evidence="1" key="1">
    <citation type="submission" date="2022-07" db="EMBL/GenBank/DDBJ databases">
        <title>Phylogenomic reconstructions and comparative analyses of Kickxellomycotina fungi.</title>
        <authorList>
            <person name="Reynolds N.K."/>
            <person name="Stajich J.E."/>
            <person name="Barry K."/>
            <person name="Grigoriev I.V."/>
            <person name="Crous P."/>
            <person name="Smith M.E."/>
        </authorList>
    </citation>
    <scope>NUCLEOTIDE SEQUENCE</scope>
    <source>
        <strain evidence="1">BCRC 34780</strain>
    </source>
</reference>
<evidence type="ECO:0000313" key="2">
    <source>
        <dbReference type="Proteomes" id="UP001140087"/>
    </source>
</evidence>
<dbReference type="Proteomes" id="UP001140087">
    <property type="component" value="Unassembled WGS sequence"/>
</dbReference>
<name>A0ACC1L4S8_9FUNG</name>
<keyword evidence="2" id="KW-1185">Reference proteome</keyword>
<proteinExistence type="predicted"/>
<accession>A0ACC1L4S8</accession>
<keyword evidence="1" id="KW-0030">Aminoacyl-tRNA synthetase</keyword>
<keyword evidence="1" id="KW-0436">Ligase</keyword>